<dbReference type="Proteomes" id="UP000290819">
    <property type="component" value="Unassembled WGS sequence"/>
</dbReference>
<gene>
    <name evidence="3" type="ORF">B5V03_21440</name>
</gene>
<dbReference type="InterPro" id="IPR009050">
    <property type="entry name" value="Globin-like_sf"/>
</dbReference>
<keyword evidence="1" id="KW-0561">Oxygen transport</keyword>
<dbReference type="EMBL" id="MZXW01000023">
    <property type="protein sequence ID" value="RXT44626.1"/>
    <property type="molecule type" value="Genomic_DNA"/>
</dbReference>
<keyword evidence="1" id="KW-0408">Iron</keyword>
<comment type="similarity">
    <text evidence="1">Belongs to the globin family.</text>
</comment>
<keyword evidence="1" id="KW-0349">Heme</keyword>
<dbReference type="GO" id="GO:0019825">
    <property type="term" value="F:oxygen binding"/>
    <property type="evidence" value="ECO:0007669"/>
    <property type="project" value="InterPro"/>
</dbReference>
<organism evidence="3 4">
    <name type="scientific">Bradyrhizobium betae</name>
    <dbReference type="NCBI Taxonomy" id="244734"/>
    <lineage>
        <taxon>Bacteria</taxon>
        <taxon>Pseudomonadati</taxon>
        <taxon>Pseudomonadota</taxon>
        <taxon>Alphaproteobacteria</taxon>
        <taxon>Hyphomicrobiales</taxon>
        <taxon>Nitrobacteraceae</taxon>
        <taxon>Bradyrhizobium</taxon>
    </lineage>
</organism>
<reference evidence="3 4" key="1">
    <citation type="submission" date="2017-03" db="EMBL/GenBank/DDBJ databases">
        <authorList>
            <person name="Safronova V.I."/>
            <person name="Sazanova A.L."/>
            <person name="Chirak E.R."/>
        </authorList>
    </citation>
    <scope>NUCLEOTIDE SEQUENCE [LARGE SCALE GENOMIC DNA]</scope>
    <source>
        <strain evidence="3 4">Opo-243</strain>
    </source>
</reference>
<dbReference type="AlphaFoldDB" id="A0A4Q1V2I2"/>
<dbReference type="Pfam" id="PF00042">
    <property type="entry name" value="Globin"/>
    <property type="match status" value="1"/>
</dbReference>
<name>A0A4Q1V2I2_9BRAD</name>
<keyword evidence="1" id="KW-0479">Metal-binding</keyword>
<evidence type="ECO:0000256" key="1">
    <source>
        <dbReference type="RuleBase" id="RU000356"/>
    </source>
</evidence>
<dbReference type="Gene3D" id="1.10.490.10">
    <property type="entry name" value="Globins"/>
    <property type="match status" value="1"/>
</dbReference>
<dbReference type="CDD" id="cd01040">
    <property type="entry name" value="Mb-like"/>
    <property type="match status" value="1"/>
</dbReference>
<dbReference type="GO" id="GO:0005344">
    <property type="term" value="F:oxygen carrier activity"/>
    <property type="evidence" value="ECO:0007669"/>
    <property type="project" value="UniProtKB-KW"/>
</dbReference>
<keyword evidence="1" id="KW-0813">Transport</keyword>
<evidence type="ECO:0000259" key="2">
    <source>
        <dbReference type="Pfam" id="PF00042"/>
    </source>
</evidence>
<evidence type="ECO:0000313" key="3">
    <source>
        <dbReference type="EMBL" id="RXT44626.1"/>
    </source>
</evidence>
<dbReference type="GO" id="GO:0020037">
    <property type="term" value="F:heme binding"/>
    <property type="evidence" value="ECO:0007669"/>
    <property type="project" value="InterPro"/>
</dbReference>
<keyword evidence="4" id="KW-1185">Reference proteome</keyword>
<dbReference type="InterPro" id="IPR012292">
    <property type="entry name" value="Globin/Proto"/>
</dbReference>
<accession>A0A4Q1V2I2</accession>
<feature type="domain" description="Globin" evidence="2">
    <location>
        <begin position="26"/>
        <end position="125"/>
    </location>
</feature>
<dbReference type="InterPro" id="IPR044399">
    <property type="entry name" value="Mb-like_M"/>
</dbReference>
<dbReference type="SUPFAM" id="SSF46458">
    <property type="entry name" value="Globin-like"/>
    <property type="match status" value="1"/>
</dbReference>
<proteinExistence type="inferred from homology"/>
<evidence type="ECO:0000313" key="4">
    <source>
        <dbReference type="Proteomes" id="UP000290819"/>
    </source>
</evidence>
<protein>
    <submittedName>
        <fullName evidence="3">Globin</fullName>
    </submittedName>
</protein>
<comment type="caution">
    <text evidence="3">The sequence shown here is derived from an EMBL/GenBank/DDBJ whole genome shotgun (WGS) entry which is preliminary data.</text>
</comment>
<sequence length="134" mass="14893">MSDPSNPIEESFELAAARCADLTPLVYQRLFDQHPETRAMFRTQGSELVKGSMLALTIEAILDFAGERSGHFRLIACEVSSHDAYGTPRELFIAFFAVIRDSLRNLLGDEWSPDIAQAWDTLLIEIDTFAGIAA</sequence>
<dbReference type="InterPro" id="IPR000971">
    <property type="entry name" value="Globin"/>
</dbReference>
<dbReference type="RefSeq" id="WP_164988188.1">
    <property type="nucleotide sequence ID" value="NZ_MZXW01000023.1"/>
</dbReference>